<evidence type="ECO:0000259" key="4">
    <source>
        <dbReference type="PROSITE" id="PS51304"/>
    </source>
</evidence>
<dbReference type="Pfam" id="PF00337">
    <property type="entry name" value="Gal-bind_lectin"/>
    <property type="match status" value="2"/>
</dbReference>
<dbReference type="GeneID" id="117365355"/>
<gene>
    <name evidence="6" type="primary">LOC117365355</name>
</gene>
<evidence type="ECO:0000313" key="5">
    <source>
        <dbReference type="Proteomes" id="UP000515159"/>
    </source>
</evidence>
<dbReference type="PROSITE" id="PS51304">
    <property type="entry name" value="GALECTIN"/>
    <property type="match status" value="2"/>
</dbReference>
<protein>
    <recommendedName>
        <fullName evidence="3">Galectin</fullName>
    </recommendedName>
</protein>
<dbReference type="SMART" id="SM00908">
    <property type="entry name" value="Gal-bind_lectin"/>
    <property type="match status" value="2"/>
</dbReference>
<dbReference type="KEGG" id="gsh:117365355"/>
<dbReference type="Gene3D" id="2.60.120.200">
    <property type="match status" value="2"/>
</dbReference>
<dbReference type="AlphaFoldDB" id="A0A6P8S1I9"/>
<dbReference type="OrthoDB" id="6251307at2759"/>
<sequence length="313" mass="35084">MAFVPAPGYHPAYSPIVPYITSIPGGLRPGVTVYIRATIARSCNRFCVEFATGQYDGSDVAFHMNPRYDGLDRTIFNSFKDNEWGEEEKKKGTPFKSGRQFELVFQITKNNYQVIVDGHPYYEYTHHIPMERVAWLRVKGDISLQAVSIMGYDAGLASKGGLVGLTSLLQPMTGQLWYNPHLPFSANIPGGMTPKKTFVIKGFVPSSSKSFSINFKIGSTGDIPVHINPRPSKNVVARNAFLNGVWGAEESEVALNPFKKDEHFDMSIRSGDQRFKVYVNGHHIFSFELRSRNLQQIDTLEIQGDVVIAYVYC</sequence>
<dbReference type="InterPro" id="IPR001079">
    <property type="entry name" value="Galectin_CRD"/>
</dbReference>
<organism evidence="5 6">
    <name type="scientific">Geotrypetes seraphini</name>
    <name type="common">Gaboon caecilian</name>
    <name type="synonym">Caecilia seraphini</name>
    <dbReference type="NCBI Taxonomy" id="260995"/>
    <lineage>
        <taxon>Eukaryota</taxon>
        <taxon>Metazoa</taxon>
        <taxon>Chordata</taxon>
        <taxon>Craniata</taxon>
        <taxon>Vertebrata</taxon>
        <taxon>Euteleostomi</taxon>
        <taxon>Amphibia</taxon>
        <taxon>Gymnophiona</taxon>
        <taxon>Geotrypetes</taxon>
    </lineage>
</organism>
<dbReference type="CDD" id="cd00070">
    <property type="entry name" value="GLECT"/>
    <property type="match status" value="2"/>
</dbReference>
<keyword evidence="5" id="KW-1185">Reference proteome</keyword>
<evidence type="ECO:0000256" key="3">
    <source>
        <dbReference type="RuleBase" id="RU102079"/>
    </source>
</evidence>
<dbReference type="FunFam" id="2.60.120.200:FF:000124">
    <property type="entry name" value="Galectin-4"/>
    <property type="match status" value="2"/>
</dbReference>
<evidence type="ECO:0000256" key="2">
    <source>
        <dbReference type="ARBA" id="ARBA00022737"/>
    </source>
</evidence>
<keyword evidence="1 3" id="KW-0430">Lectin</keyword>
<dbReference type="InterPro" id="IPR013320">
    <property type="entry name" value="ConA-like_dom_sf"/>
</dbReference>
<evidence type="ECO:0000256" key="1">
    <source>
        <dbReference type="ARBA" id="ARBA00022734"/>
    </source>
</evidence>
<proteinExistence type="predicted"/>
<dbReference type="InterPro" id="IPR044156">
    <property type="entry name" value="Galectin-like"/>
</dbReference>
<accession>A0A6P8S1I9</accession>
<dbReference type="Proteomes" id="UP000515159">
    <property type="component" value="Chromosome 8"/>
</dbReference>
<feature type="domain" description="Galectin" evidence="4">
    <location>
        <begin position="184"/>
        <end position="313"/>
    </location>
</feature>
<dbReference type="InParanoid" id="A0A6P8S1I9"/>
<reference evidence="6" key="1">
    <citation type="submission" date="2025-08" db="UniProtKB">
        <authorList>
            <consortium name="RefSeq"/>
        </authorList>
    </citation>
    <scope>IDENTIFICATION</scope>
</reference>
<dbReference type="GO" id="GO:0030246">
    <property type="term" value="F:carbohydrate binding"/>
    <property type="evidence" value="ECO:0007669"/>
    <property type="project" value="UniProtKB-UniRule"/>
</dbReference>
<keyword evidence="2" id="KW-0677">Repeat</keyword>
<dbReference type="SMART" id="SM00276">
    <property type="entry name" value="GLECT"/>
    <property type="match status" value="2"/>
</dbReference>
<dbReference type="PANTHER" id="PTHR11346">
    <property type="entry name" value="GALECTIN"/>
    <property type="match status" value="1"/>
</dbReference>
<dbReference type="SUPFAM" id="SSF49899">
    <property type="entry name" value="Concanavalin A-like lectins/glucanases"/>
    <property type="match status" value="2"/>
</dbReference>
<feature type="domain" description="Galectin" evidence="4">
    <location>
        <begin position="19"/>
        <end position="150"/>
    </location>
</feature>
<dbReference type="PANTHER" id="PTHR11346:SF184">
    <property type="entry name" value="GALECTIN"/>
    <property type="match status" value="1"/>
</dbReference>
<evidence type="ECO:0000313" key="6">
    <source>
        <dbReference type="RefSeq" id="XP_033811597.1"/>
    </source>
</evidence>
<name>A0A6P8S1I9_GEOSA</name>
<dbReference type="RefSeq" id="XP_033811597.1">
    <property type="nucleotide sequence ID" value="XM_033955706.1"/>
</dbReference>